<dbReference type="SUPFAM" id="SSF51735">
    <property type="entry name" value="NAD(P)-binding Rossmann-fold domains"/>
    <property type="match status" value="1"/>
</dbReference>
<dbReference type="Gene3D" id="3.40.50.720">
    <property type="entry name" value="NAD(P)-binding Rossmann-like Domain"/>
    <property type="match status" value="1"/>
</dbReference>
<dbReference type="Pfam" id="PF13460">
    <property type="entry name" value="NAD_binding_10"/>
    <property type="match status" value="1"/>
</dbReference>
<dbReference type="InterPro" id="IPR016040">
    <property type="entry name" value="NAD(P)-bd_dom"/>
</dbReference>
<protein>
    <submittedName>
        <fullName evidence="2">DUF2867 domain-containing protein</fullName>
    </submittedName>
</protein>
<dbReference type="InterPro" id="IPR051207">
    <property type="entry name" value="ComplexI_NDUFA9_subunit"/>
</dbReference>
<dbReference type="InterPro" id="IPR036291">
    <property type="entry name" value="NAD(P)-bd_dom_sf"/>
</dbReference>
<accession>A0A364V3X2</accession>
<dbReference type="PANTHER" id="PTHR12126">
    <property type="entry name" value="NADH-UBIQUINONE OXIDOREDUCTASE 39 KDA SUBUNIT-RELATED"/>
    <property type="match status" value="1"/>
</dbReference>
<dbReference type="Proteomes" id="UP000251577">
    <property type="component" value="Unassembled WGS sequence"/>
</dbReference>
<dbReference type="InterPro" id="IPR021295">
    <property type="entry name" value="DUF2867"/>
</dbReference>
<dbReference type="PANTHER" id="PTHR12126:SF11">
    <property type="entry name" value="NADH DEHYDROGENASE [UBIQUINONE] 1 ALPHA SUBCOMPLEX SUBUNIT 9, MITOCHONDRIAL"/>
    <property type="match status" value="1"/>
</dbReference>
<dbReference type="EMBL" id="QHCV01000112">
    <property type="protein sequence ID" value="RAV31334.1"/>
    <property type="molecule type" value="Genomic_DNA"/>
</dbReference>
<dbReference type="SUPFAM" id="SSF55961">
    <property type="entry name" value="Bet v1-like"/>
    <property type="match status" value="1"/>
</dbReference>
<dbReference type="AlphaFoldDB" id="A0A364V3X2"/>
<evidence type="ECO:0000313" key="2">
    <source>
        <dbReference type="EMBL" id="RAV31334.1"/>
    </source>
</evidence>
<gene>
    <name evidence="2" type="ORF">DLJ54_08910</name>
</gene>
<evidence type="ECO:0000313" key="3">
    <source>
        <dbReference type="Proteomes" id="UP000251577"/>
    </source>
</evidence>
<evidence type="ECO:0000259" key="1">
    <source>
        <dbReference type="Pfam" id="PF13460"/>
    </source>
</evidence>
<feature type="domain" description="NAD(P)-binding" evidence="1">
    <location>
        <begin position="24"/>
        <end position="138"/>
    </location>
</feature>
<proteinExistence type="predicted"/>
<reference evidence="2 3" key="1">
    <citation type="journal article" date="2018" name="Syst. Appl. Microbiol.">
        <title>Corynebacterium heidelbergense sp. nov., isolated from the preen glands of Egyptian geese (Alopochen aegyptiacus).</title>
        <authorList>
            <person name="Braun M.S."/>
            <person name="Wang E."/>
            <person name="Zimmermann S."/>
            <person name="Wink M."/>
        </authorList>
    </citation>
    <scope>NUCLEOTIDE SEQUENCE [LARGE SCALE GENOMIC DNA]</scope>
    <source>
        <strain evidence="2 3">647</strain>
    </source>
</reference>
<organism evidence="2 3">
    <name type="scientific">Corynebacterium heidelbergense</name>
    <dbReference type="NCBI Taxonomy" id="2055947"/>
    <lineage>
        <taxon>Bacteria</taxon>
        <taxon>Bacillati</taxon>
        <taxon>Actinomycetota</taxon>
        <taxon>Actinomycetes</taxon>
        <taxon>Mycobacteriales</taxon>
        <taxon>Corynebacteriaceae</taxon>
        <taxon>Corynebacterium</taxon>
    </lineage>
</organism>
<sequence length="510" mass="57235">MPDMPRATVDHTAAHPSRRVLVTGATGYVGGRLIPELLSAGFTVRATSRNEDSLKRFDWYEYVETAEADLQDEQSVRAACEGVDVLFYLVHSMGGKDEDFEEVEKKVATAVANAARDAGVQQIVYLSGLHPKNVEMEDLSKHMRSRERVAKILLDSETPTIVYRAATLIGSGSASFEIIRHLVERLPVMLAPKWITNSIEPISIRDALYYLLRAADLDKPVNRGFDIGCGKVYEFADLLRLYGKARGLRRLVTGVPLPLPMDKLSGMWIGLVTPVPTSLAIPLAQSMQEDAVTQEHDIAEYIPDPPEGLSSYETAVQRAIEKDLRGGVTTSWDNSWNAVTDPASSLPSDPEWAGKDMYKDVRTMRTDVPIDKIWPVIEGIGGDKGWYSAPILWEIRGLMDKVMGGPGLGGRRDPRSLQVNDRVDWWRVEAIDRPHRLVLRAEMKLSGKAWLVLELKEVEEDGKKLTEYKQSALYQPKGLLGRAYWWAVYPFHFFIFPLMDRNILAEAKKQ</sequence>
<name>A0A364V3X2_9CORY</name>
<dbReference type="RefSeq" id="WP_113631367.1">
    <property type="nucleotide sequence ID" value="NZ_QHCV01000112.1"/>
</dbReference>
<dbReference type="Pfam" id="PF11066">
    <property type="entry name" value="DUF2867"/>
    <property type="match status" value="1"/>
</dbReference>
<keyword evidence="3" id="KW-1185">Reference proteome</keyword>
<comment type="caution">
    <text evidence="2">The sequence shown here is derived from an EMBL/GenBank/DDBJ whole genome shotgun (WGS) entry which is preliminary data.</text>
</comment>
<dbReference type="GO" id="GO:0044877">
    <property type="term" value="F:protein-containing complex binding"/>
    <property type="evidence" value="ECO:0007669"/>
    <property type="project" value="TreeGrafter"/>
</dbReference>